<dbReference type="InterPro" id="IPR051906">
    <property type="entry name" value="TolC-like"/>
</dbReference>
<evidence type="ECO:0000256" key="6">
    <source>
        <dbReference type="ARBA" id="ARBA00023136"/>
    </source>
</evidence>
<dbReference type="GO" id="GO:0015288">
    <property type="term" value="F:porin activity"/>
    <property type="evidence" value="ECO:0007669"/>
    <property type="project" value="TreeGrafter"/>
</dbReference>
<dbReference type="GO" id="GO:0009279">
    <property type="term" value="C:cell outer membrane"/>
    <property type="evidence" value="ECO:0007669"/>
    <property type="project" value="UniProtKB-SubCell"/>
</dbReference>
<dbReference type="Proteomes" id="UP000281028">
    <property type="component" value="Unassembled WGS sequence"/>
</dbReference>
<gene>
    <name evidence="8" type="ORF">ECE50_007215</name>
</gene>
<comment type="similarity">
    <text evidence="2">Belongs to the outer membrane factor (OMF) (TC 1.B.17) family.</text>
</comment>
<proteinExistence type="inferred from homology"/>
<keyword evidence="5" id="KW-0812">Transmembrane</keyword>
<evidence type="ECO:0000313" key="9">
    <source>
        <dbReference type="Proteomes" id="UP000281028"/>
    </source>
</evidence>
<evidence type="ECO:0000256" key="5">
    <source>
        <dbReference type="ARBA" id="ARBA00022692"/>
    </source>
</evidence>
<organism evidence="8 9">
    <name type="scientific">Chitinophaga solisilvae</name>
    <dbReference type="NCBI Taxonomy" id="1233460"/>
    <lineage>
        <taxon>Bacteria</taxon>
        <taxon>Pseudomonadati</taxon>
        <taxon>Bacteroidota</taxon>
        <taxon>Chitinophagia</taxon>
        <taxon>Chitinophagales</taxon>
        <taxon>Chitinophagaceae</taxon>
        <taxon>Chitinophaga</taxon>
    </lineage>
</organism>
<reference evidence="8" key="1">
    <citation type="submission" date="2020-05" db="EMBL/GenBank/DDBJ databases">
        <title>Chitinophaga laudate sp. nov., isolated from a tropical peat swamp.</title>
        <authorList>
            <person name="Goh C.B.S."/>
            <person name="Lee M.S."/>
            <person name="Parimannan S."/>
            <person name="Pasbakhsh P."/>
            <person name="Yule C.M."/>
            <person name="Rajandas H."/>
            <person name="Loke S."/>
            <person name="Croft L."/>
            <person name="Tan J.B.L."/>
        </authorList>
    </citation>
    <scope>NUCLEOTIDE SEQUENCE</scope>
    <source>
        <strain evidence="8">Mgbs1</strain>
    </source>
</reference>
<keyword evidence="6" id="KW-0472">Membrane</keyword>
<dbReference type="InterPro" id="IPR003423">
    <property type="entry name" value="OMP_efflux"/>
</dbReference>
<keyword evidence="4" id="KW-1134">Transmembrane beta strand</keyword>
<accession>A0A433WMM1</accession>
<comment type="caution">
    <text evidence="8">The sequence shown here is derived from an EMBL/GenBank/DDBJ whole genome shotgun (WGS) entry which is preliminary data.</text>
</comment>
<dbReference type="GO" id="GO:1990281">
    <property type="term" value="C:efflux pump complex"/>
    <property type="evidence" value="ECO:0007669"/>
    <property type="project" value="TreeGrafter"/>
</dbReference>
<name>A0A433WMM1_9BACT</name>
<evidence type="ECO:0000256" key="2">
    <source>
        <dbReference type="ARBA" id="ARBA00007613"/>
    </source>
</evidence>
<evidence type="ECO:0000256" key="4">
    <source>
        <dbReference type="ARBA" id="ARBA00022452"/>
    </source>
</evidence>
<dbReference type="SUPFAM" id="SSF56954">
    <property type="entry name" value="Outer membrane efflux proteins (OEP)"/>
    <property type="match status" value="1"/>
</dbReference>
<dbReference type="PANTHER" id="PTHR30026:SF20">
    <property type="entry name" value="OUTER MEMBRANE PROTEIN TOLC"/>
    <property type="match status" value="1"/>
</dbReference>
<dbReference type="AlphaFoldDB" id="A0A433WMM1"/>
<dbReference type="OrthoDB" id="654853at2"/>
<dbReference type="GO" id="GO:0015562">
    <property type="term" value="F:efflux transmembrane transporter activity"/>
    <property type="evidence" value="ECO:0007669"/>
    <property type="project" value="InterPro"/>
</dbReference>
<comment type="subcellular location">
    <subcellularLocation>
        <location evidence="1">Cell outer membrane</location>
    </subcellularLocation>
</comment>
<dbReference type="PANTHER" id="PTHR30026">
    <property type="entry name" value="OUTER MEMBRANE PROTEIN TOLC"/>
    <property type="match status" value="1"/>
</dbReference>
<dbReference type="EMBL" id="RIAR02000001">
    <property type="protein sequence ID" value="NSL86613.1"/>
    <property type="molecule type" value="Genomic_DNA"/>
</dbReference>
<sequence length="466" mass="51367">MQIHISAKKKYAVLLCLLPCTSLFAGPSADSLSLQQAVALTLAHYPAVKAKAAMVKAGEAAVTDAKHNWYPAVRLHEQVDAGTDNSIYGSYFTMGMIPSTSGGIRAENNSALMSGNIAMANMQWEIFNFGAYGSQRNAARQELQVNRTDLANTTNQITATVIRSYLELLRLRALQQIQADNINRTNEVLRAVTALVLHGLRPGVDSAVAAAELSKARLNLIGVCNSYNQVRIELGAFTGLDTTQVNPQYDSNTQLQELLSPDTTAATTEHPVLQYFKAQFLRQQSLAAVIRKQNRPRLNLMAAGWMRGSSGLFNDVYDKNLFSGLGYSRYNYLLGLGITWNLTDVKRTHEKVAIQQYKSAAAEQELENSRIALRSLHDQAQADILTVKDKLRELPMQLKAAQAAANQKISLYKHGLTGIIEVTNALFVLNRAETDMVQARDEAWKALFRAAYADNSLNRLLTAFSL</sequence>
<dbReference type="Pfam" id="PF02321">
    <property type="entry name" value="OEP"/>
    <property type="match status" value="2"/>
</dbReference>
<dbReference type="Gene3D" id="1.20.1600.10">
    <property type="entry name" value="Outer membrane efflux proteins (OEP)"/>
    <property type="match status" value="1"/>
</dbReference>
<protein>
    <submittedName>
        <fullName evidence="8">TolC family protein</fullName>
    </submittedName>
</protein>
<keyword evidence="3" id="KW-0813">Transport</keyword>
<keyword evidence="7" id="KW-0998">Cell outer membrane</keyword>
<keyword evidence="9" id="KW-1185">Reference proteome</keyword>
<evidence type="ECO:0000256" key="7">
    <source>
        <dbReference type="ARBA" id="ARBA00023237"/>
    </source>
</evidence>
<evidence type="ECO:0000256" key="3">
    <source>
        <dbReference type="ARBA" id="ARBA00022448"/>
    </source>
</evidence>
<evidence type="ECO:0000313" key="8">
    <source>
        <dbReference type="EMBL" id="NSL86613.1"/>
    </source>
</evidence>
<evidence type="ECO:0000256" key="1">
    <source>
        <dbReference type="ARBA" id="ARBA00004442"/>
    </source>
</evidence>